<feature type="domain" description="PX" evidence="1">
    <location>
        <begin position="1"/>
        <end position="52"/>
    </location>
</feature>
<dbReference type="GO" id="GO:0035091">
    <property type="term" value="F:phosphatidylinositol binding"/>
    <property type="evidence" value="ECO:0007669"/>
    <property type="project" value="InterPro"/>
</dbReference>
<evidence type="ECO:0000313" key="2">
    <source>
        <dbReference type="Ensembl" id="ENSSPUP00000018467.1"/>
    </source>
</evidence>
<dbReference type="Proteomes" id="UP000694392">
    <property type="component" value="Unplaced"/>
</dbReference>
<dbReference type="InterPro" id="IPR036871">
    <property type="entry name" value="PX_dom_sf"/>
</dbReference>
<protein>
    <recommendedName>
        <fullName evidence="1">PX domain-containing protein</fullName>
    </recommendedName>
</protein>
<reference evidence="2" key="1">
    <citation type="submission" date="2025-08" db="UniProtKB">
        <authorList>
            <consortium name="Ensembl"/>
        </authorList>
    </citation>
    <scope>IDENTIFICATION</scope>
</reference>
<accession>A0A8D0HBF4</accession>
<dbReference type="AlphaFoldDB" id="A0A8D0HBF4"/>
<evidence type="ECO:0000259" key="1">
    <source>
        <dbReference type="PROSITE" id="PS50195"/>
    </source>
</evidence>
<dbReference type="Gene3D" id="3.30.1520.10">
    <property type="entry name" value="Phox-like domain"/>
    <property type="match status" value="1"/>
</dbReference>
<organism evidence="2 3">
    <name type="scientific">Sphenodon punctatus</name>
    <name type="common">Tuatara</name>
    <name type="synonym">Hatteria punctata</name>
    <dbReference type="NCBI Taxonomy" id="8508"/>
    <lineage>
        <taxon>Eukaryota</taxon>
        <taxon>Metazoa</taxon>
        <taxon>Chordata</taxon>
        <taxon>Craniata</taxon>
        <taxon>Vertebrata</taxon>
        <taxon>Euteleostomi</taxon>
        <taxon>Lepidosauria</taxon>
        <taxon>Sphenodontia</taxon>
        <taxon>Sphenodontidae</taxon>
        <taxon>Sphenodon</taxon>
    </lineage>
</organism>
<evidence type="ECO:0000313" key="3">
    <source>
        <dbReference type="Proteomes" id="UP000694392"/>
    </source>
</evidence>
<proteinExistence type="predicted"/>
<name>A0A8D0HBF4_SPHPU</name>
<reference evidence="2" key="2">
    <citation type="submission" date="2025-09" db="UniProtKB">
        <authorList>
            <consortium name="Ensembl"/>
        </authorList>
    </citation>
    <scope>IDENTIFICATION</scope>
</reference>
<sequence length="52" mass="6221">MVNRRYREFLNLQTRLEEKPDLRKVVKNIKGPKKLFSDLPFGNMDSDKVEAR</sequence>
<dbReference type="PROSITE" id="PS50195">
    <property type="entry name" value="PX"/>
    <property type="match status" value="1"/>
</dbReference>
<dbReference type="SUPFAM" id="SSF64268">
    <property type="entry name" value="PX domain"/>
    <property type="match status" value="1"/>
</dbReference>
<keyword evidence="3" id="KW-1185">Reference proteome</keyword>
<dbReference type="Ensembl" id="ENSSPUT00000019672.1">
    <property type="protein sequence ID" value="ENSSPUP00000018467.1"/>
    <property type="gene ID" value="ENSSPUG00000014266.1"/>
</dbReference>
<dbReference type="InterPro" id="IPR001683">
    <property type="entry name" value="PX_dom"/>
</dbReference>